<evidence type="ECO:0000313" key="2">
    <source>
        <dbReference type="Proteomes" id="UP000243793"/>
    </source>
</evidence>
<dbReference type="KEGG" id="ocm:CBP12_07500"/>
<accession>A0A1Y0CXI0</accession>
<keyword evidence="2" id="KW-1185">Reference proteome</keyword>
<dbReference type="Proteomes" id="UP000243793">
    <property type="component" value="Chromosome"/>
</dbReference>
<evidence type="ECO:0008006" key="3">
    <source>
        <dbReference type="Google" id="ProtNLM"/>
    </source>
</evidence>
<protein>
    <recommendedName>
        <fullName evidence="3">Single Cache domain-containing protein</fullName>
    </recommendedName>
</protein>
<organism evidence="1 2">
    <name type="scientific">Oceanisphaera avium</name>
    <dbReference type="NCBI Taxonomy" id="1903694"/>
    <lineage>
        <taxon>Bacteria</taxon>
        <taxon>Pseudomonadati</taxon>
        <taxon>Pseudomonadota</taxon>
        <taxon>Gammaproteobacteria</taxon>
        <taxon>Aeromonadales</taxon>
        <taxon>Aeromonadaceae</taxon>
        <taxon>Oceanisphaera</taxon>
    </lineage>
</organism>
<gene>
    <name evidence="1" type="ORF">CBP12_07500</name>
</gene>
<evidence type="ECO:0000313" key="1">
    <source>
        <dbReference type="EMBL" id="ART80009.1"/>
    </source>
</evidence>
<dbReference type="EMBL" id="CP021376">
    <property type="protein sequence ID" value="ART80009.1"/>
    <property type="molecule type" value="Genomic_DNA"/>
</dbReference>
<dbReference type="AlphaFoldDB" id="A0A1Y0CXI0"/>
<dbReference type="RefSeq" id="WP_086963879.1">
    <property type="nucleotide sequence ID" value="NZ_CP021376.1"/>
</dbReference>
<name>A0A1Y0CXI0_9GAMM</name>
<sequence length="150" mass="16998">MLISLRSKLLAIVLLMNAIAVISYTTYTYQSRKSDLYQQIDTQLSFAAQTAAHLIKHSVYDDVANNSFTKAQSNDIHRQAYELISNTEVAYIYTLVRIDNKILFVMDTPKPQQYDNNDLSAPLAHYTDASEGLVKAFNSTTPVFDEYSDE</sequence>
<proteinExistence type="predicted"/>
<dbReference type="OrthoDB" id="8613753at2"/>
<reference evidence="2" key="1">
    <citation type="submission" date="2017-05" db="EMBL/GenBank/DDBJ databases">
        <authorList>
            <person name="Sung H."/>
        </authorList>
    </citation>
    <scope>NUCLEOTIDE SEQUENCE [LARGE SCALE GENOMIC DNA]</scope>
    <source>
        <strain evidence="2">AMac2203</strain>
    </source>
</reference>